<dbReference type="EC" id="2.7.13.3" evidence="1"/>
<dbReference type="GO" id="GO:0000155">
    <property type="term" value="F:phosphorelay sensor kinase activity"/>
    <property type="evidence" value="ECO:0007669"/>
    <property type="project" value="TreeGrafter"/>
</dbReference>
<dbReference type="AlphaFoldDB" id="A0A376LK06"/>
<dbReference type="GO" id="GO:0005886">
    <property type="term" value="C:plasma membrane"/>
    <property type="evidence" value="ECO:0007669"/>
    <property type="project" value="TreeGrafter"/>
</dbReference>
<dbReference type="Proteomes" id="UP000254877">
    <property type="component" value="Unassembled WGS sequence"/>
</dbReference>
<gene>
    <name evidence="1" type="primary">kdpD_5</name>
    <name evidence="1" type="ORF">NCTC7928_05339</name>
</gene>
<accession>A0A376LK06</accession>
<dbReference type="EMBL" id="UGAB01000002">
    <property type="protein sequence ID" value="STF44598.1"/>
    <property type="molecule type" value="Genomic_DNA"/>
</dbReference>
<name>A0A376LK06_ECOLX</name>
<keyword evidence="1" id="KW-0808">Transferase</keyword>
<dbReference type="PANTHER" id="PTHR45569">
    <property type="entry name" value="SENSOR PROTEIN KDPD"/>
    <property type="match status" value="1"/>
</dbReference>
<evidence type="ECO:0000313" key="2">
    <source>
        <dbReference type="Proteomes" id="UP000254877"/>
    </source>
</evidence>
<sequence length="130" mass="14539">MYVETPALHRCTGEKTSAILSALRLAQELGAETATLSDPAEEKAVVRYAREHNLGKIILGRPASRRWWRRETFADRLARIAPELDQVLVALDAPPPAHLTTRRIAALLKTSGGYRFRDAWLPPRYAPLSP</sequence>
<dbReference type="PANTHER" id="PTHR45569:SF1">
    <property type="entry name" value="SENSOR PROTEIN KDPD"/>
    <property type="match status" value="1"/>
</dbReference>
<evidence type="ECO:0000313" key="1">
    <source>
        <dbReference type="EMBL" id="STF44598.1"/>
    </source>
</evidence>
<keyword evidence="1" id="KW-0418">Kinase</keyword>
<reference evidence="1 2" key="1">
    <citation type="submission" date="2018-06" db="EMBL/GenBank/DDBJ databases">
        <authorList>
            <consortium name="Pathogen Informatics"/>
            <person name="Doyle S."/>
        </authorList>
    </citation>
    <scope>NUCLEOTIDE SEQUENCE [LARGE SCALE GENOMIC DNA]</scope>
    <source>
        <strain evidence="1 2">NCTC7928</strain>
    </source>
</reference>
<dbReference type="InterPro" id="IPR052023">
    <property type="entry name" value="Histidine_kinase_KdpD"/>
</dbReference>
<organism evidence="1 2">
    <name type="scientific">Escherichia coli</name>
    <dbReference type="NCBI Taxonomy" id="562"/>
    <lineage>
        <taxon>Bacteria</taxon>
        <taxon>Pseudomonadati</taxon>
        <taxon>Pseudomonadota</taxon>
        <taxon>Gammaproteobacteria</taxon>
        <taxon>Enterobacterales</taxon>
        <taxon>Enterobacteriaceae</taxon>
        <taxon>Escherichia</taxon>
    </lineage>
</organism>
<protein>
    <submittedName>
        <fullName evidence="1">Two-component sensor kinase</fullName>
        <ecNumber evidence="1">2.7.13.3</ecNumber>
    </submittedName>
</protein>
<proteinExistence type="predicted"/>